<dbReference type="AlphaFoldDB" id="A0AAX2RRH7"/>
<name>A0AAX2RRH7_BURCE</name>
<reference evidence="9 10" key="1">
    <citation type="submission" date="2019-03" db="EMBL/GenBank/DDBJ databases">
        <title>Burkholderia cepacia outbreak.</title>
        <authorList>
            <person name="Farzana R."/>
            <person name="Walsh T.R."/>
        </authorList>
    </citation>
    <scope>NUCLEOTIDE SEQUENCE [LARGE SCALE GENOMIC DNA]</scope>
    <source>
        <strain evidence="10">d13</strain>
    </source>
</reference>
<feature type="domain" description="Pili assembly chaperone N-terminal" evidence="7">
    <location>
        <begin position="28"/>
        <end position="151"/>
    </location>
</feature>
<dbReference type="GO" id="GO:0071555">
    <property type="term" value="P:cell wall organization"/>
    <property type="evidence" value="ECO:0007669"/>
    <property type="project" value="InterPro"/>
</dbReference>
<dbReference type="Gene3D" id="2.60.40.10">
    <property type="entry name" value="Immunoglobulins"/>
    <property type="match status" value="2"/>
</dbReference>
<evidence type="ECO:0000256" key="4">
    <source>
        <dbReference type="ARBA" id="ARBA00022764"/>
    </source>
</evidence>
<evidence type="ECO:0000256" key="6">
    <source>
        <dbReference type="SAM" id="SignalP"/>
    </source>
</evidence>
<evidence type="ECO:0000259" key="8">
    <source>
        <dbReference type="Pfam" id="PF02753"/>
    </source>
</evidence>
<dbReference type="EMBL" id="SNSQ01000017">
    <property type="protein sequence ID" value="TEU47001.1"/>
    <property type="molecule type" value="Genomic_DNA"/>
</dbReference>
<evidence type="ECO:0000256" key="3">
    <source>
        <dbReference type="ARBA" id="ARBA00022729"/>
    </source>
</evidence>
<dbReference type="PRINTS" id="PR00969">
    <property type="entry name" value="CHAPERONPILI"/>
</dbReference>
<evidence type="ECO:0000313" key="9">
    <source>
        <dbReference type="EMBL" id="TEU47001.1"/>
    </source>
</evidence>
<dbReference type="SUPFAM" id="SSF49354">
    <property type="entry name" value="PapD-like"/>
    <property type="match status" value="1"/>
</dbReference>
<dbReference type="InterPro" id="IPR013783">
    <property type="entry name" value="Ig-like_fold"/>
</dbReference>
<comment type="similarity">
    <text evidence="2">Belongs to the periplasmic pilus chaperone family.</text>
</comment>
<dbReference type="InterPro" id="IPR016147">
    <property type="entry name" value="Pili_assmbl_chaperone_N"/>
</dbReference>
<dbReference type="InterPro" id="IPR008962">
    <property type="entry name" value="PapD-like_sf"/>
</dbReference>
<feature type="domain" description="Pili assembly chaperone C-terminal" evidence="8">
    <location>
        <begin position="180"/>
        <end position="242"/>
    </location>
</feature>
<dbReference type="Pfam" id="PF02753">
    <property type="entry name" value="PapD_C"/>
    <property type="match status" value="1"/>
</dbReference>
<dbReference type="PANTHER" id="PTHR30251">
    <property type="entry name" value="PILUS ASSEMBLY CHAPERONE"/>
    <property type="match status" value="1"/>
</dbReference>
<evidence type="ECO:0000313" key="10">
    <source>
        <dbReference type="Proteomes" id="UP000298234"/>
    </source>
</evidence>
<evidence type="ECO:0000256" key="5">
    <source>
        <dbReference type="ARBA" id="ARBA00023186"/>
    </source>
</evidence>
<evidence type="ECO:0000256" key="2">
    <source>
        <dbReference type="ARBA" id="ARBA00007399"/>
    </source>
</evidence>
<gene>
    <name evidence="9" type="ORF">E3D37_16855</name>
</gene>
<keyword evidence="3 6" id="KW-0732">Signal</keyword>
<evidence type="ECO:0000256" key="1">
    <source>
        <dbReference type="ARBA" id="ARBA00004418"/>
    </source>
</evidence>
<dbReference type="InterPro" id="IPR016148">
    <property type="entry name" value="Pili_assmbl_chaperone_C"/>
</dbReference>
<proteinExistence type="inferred from homology"/>
<dbReference type="InterPro" id="IPR050643">
    <property type="entry name" value="Periplasmic_pilus_chap"/>
</dbReference>
<dbReference type="RefSeq" id="WP_134256952.1">
    <property type="nucleotide sequence ID" value="NZ_CADEUW010000010.1"/>
</dbReference>
<comment type="caution">
    <text evidence="9">The sequence shown here is derived from an EMBL/GenBank/DDBJ whole genome shotgun (WGS) entry which is preliminary data.</text>
</comment>
<evidence type="ECO:0000259" key="7">
    <source>
        <dbReference type="Pfam" id="PF00345"/>
    </source>
</evidence>
<protein>
    <submittedName>
        <fullName evidence="9">Molecular chaperone</fullName>
    </submittedName>
</protein>
<keyword evidence="4" id="KW-0574">Periplasm</keyword>
<dbReference type="Pfam" id="PF00345">
    <property type="entry name" value="PapD_N"/>
    <property type="match status" value="1"/>
</dbReference>
<sequence length="255" mass="28033">MKISWRNGLYAALLGLSAAAAIDSAHASVVIDNTRVIFRGTERETSIKMTNAGDRPAFVQVWIDKGEVQASPETIDVPFTLTPTMFRLDAKKGQTVRMIYTREPLAQDRETLFWLNALEVPPKATDEEAGENYLQFAFRTRIKVMYRPKGLSGDPLDAPGKVRWSVMRSEGGGGYVLKGENPTPYFVNLGEVTLKSGGRSYSAGNGYVPPFSSETFPIERLARQPDADAEVDYLSINDYGAGVPGTHPLKSPAQR</sequence>
<keyword evidence="5" id="KW-0143">Chaperone</keyword>
<comment type="subcellular location">
    <subcellularLocation>
        <location evidence="1">Periplasm</location>
    </subcellularLocation>
</comment>
<feature type="chain" id="PRO_5043421526" evidence="6">
    <location>
        <begin position="28"/>
        <end position="255"/>
    </location>
</feature>
<dbReference type="Proteomes" id="UP000298234">
    <property type="component" value="Unassembled WGS sequence"/>
</dbReference>
<dbReference type="PANTHER" id="PTHR30251:SF2">
    <property type="entry name" value="FIMBRIAL CHAPERONE YADV-RELATED"/>
    <property type="match status" value="1"/>
</dbReference>
<dbReference type="SUPFAM" id="SSF49584">
    <property type="entry name" value="Periplasmic chaperone C-domain"/>
    <property type="match status" value="1"/>
</dbReference>
<organism evidence="9 10">
    <name type="scientific">Burkholderia cepacia</name>
    <name type="common">Pseudomonas cepacia</name>
    <dbReference type="NCBI Taxonomy" id="292"/>
    <lineage>
        <taxon>Bacteria</taxon>
        <taxon>Pseudomonadati</taxon>
        <taxon>Pseudomonadota</taxon>
        <taxon>Betaproteobacteria</taxon>
        <taxon>Burkholderiales</taxon>
        <taxon>Burkholderiaceae</taxon>
        <taxon>Burkholderia</taxon>
        <taxon>Burkholderia cepacia complex</taxon>
    </lineage>
</organism>
<dbReference type="InterPro" id="IPR001829">
    <property type="entry name" value="Pili_assmbl_chaperone_bac"/>
</dbReference>
<feature type="signal peptide" evidence="6">
    <location>
        <begin position="1"/>
        <end position="27"/>
    </location>
</feature>
<accession>A0AAX2RRH7</accession>
<dbReference type="InterPro" id="IPR036316">
    <property type="entry name" value="Pili_assmbl_chap_C_dom_sf"/>
</dbReference>
<dbReference type="GO" id="GO:0030288">
    <property type="term" value="C:outer membrane-bounded periplasmic space"/>
    <property type="evidence" value="ECO:0007669"/>
    <property type="project" value="InterPro"/>
</dbReference>